<keyword evidence="3" id="KW-1185">Reference proteome</keyword>
<dbReference type="EMBL" id="BSOE01000035">
    <property type="protein sequence ID" value="GLR04409.1"/>
    <property type="molecule type" value="Genomic_DNA"/>
</dbReference>
<evidence type="ECO:0000313" key="2">
    <source>
        <dbReference type="EMBL" id="GLR04409.1"/>
    </source>
</evidence>
<proteinExistence type="predicted"/>
<evidence type="ECO:0000256" key="1">
    <source>
        <dbReference type="SAM" id="Phobius"/>
    </source>
</evidence>
<keyword evidence="1" id="KW-0812">Transmembrane</keyword>
<name>A0ABQ5Y139_9VIBR</name>
<organism evidence="2 3">
    <name type="scientific">Vibrio hyugaensis</name>
    <dbReference type="NCBI Taxonomy" id="1534743"/>
    <lineage>
        <taxon>Bacteria</taxon>
        <taxon>Pseudomonadati</taxon>
        <taxon>Pseudomonadota</taxon>
        <taxon>Gammaproteobacteria</taxon>
        <taxon>Vibrionales</taxon>
        <taxon>Vibrionaceae</taxon>
        <taxon>Vibrio</taxon>
    </lineage>
</organism>
<reference evidence="3" key="1">
    <citation type="journal article" date="2019" name="Int. J. Syst. Evol. Microbiol.">
        <title>The Global Catalogue of Microorganisms (GCM) 10K type strain sequencing project: providing services to taxonomists for standard genome sequencing and annotation.</title>
        <authorList>
            <consortium name="The Broad Institute Genomics Platform"/>
            <consortium name="The Broad Institute Genome Sequencing Center for Infectious Disease"/>
            <person name="Wu L."/>
            <person name="Ma J."/>
        </authorList>
    </citation>
    <scope>NUCLEOTIDE SEQUENCE [LARGE SCALE GENOMIC DNA]</scope>
    <source>
        <strain evidence="3">NBRC 110633</strain>
    </source>
</reference>
<sequence>MVANLLGEFVGLKAYLLAERTFSLVLLVPRGFSDFVESPHCEIGFPKALFGLVSPFSAALFFLSGFIE</sequence>
<accession>A0ABQ5Y139</accession>
<feature type="transmembrane region" description="Helical" evidence="1">
    <location>
        <begin position="48"/>
        <end position="67"/>
    </location>
</feature>
<evidence type="ECO:0000313" key="3">
    <source>
        <dbReference type="Proteomes" id="UP001156669"/>
    </source>
</evidence>
<gene>
    <name evidence="2" type="ORF">GCM10007906_19970</name>
</gene>
<dbReference type="Proteomes" id="UP001156669">
    <property type="component" value="Unassembled WGS sequence"/>
</dbReference>
<protein>
    <submittedName>
        <fullName evidence="2">Uncharacterized protein</fullName>
    </submittedName>
</protein>
<keyword evidence="1" id="KW-0472">Membrane</keyword>
<keyword evidence="1" id="KW-1133">Transmembrane helix</keyword>
<comment type="caution">
    <text evidence="2">The sequence shown here is derived from an EMBL/GenBank/DDBJ whole genome shotgun (WGS) entry which is preliminary data.</text>
</comment>